<comment type="caution">
    <text evidence="1">The sequence shown here is derived from an EMBL/GenBank/DDBJ whole genome shotgun (WGS) entry which is preliminary data.</text>
</comment>
<dbReference type="HOGENOM" id="CLU_2768253_0_0_6"/>
<evidence type="ECO:0000313" key="2">
    <source>
        <dbReference type="Proteomes" id="UP000014585"/>
    </source>
</evidence>
<gene>
    <name evidence="1" type="ORF">HMPREF0201_01275</name>
</gene>
<dbReference type="AlphaFoldDB" id="S3J0J0"/>
<reference evidence="1 2" key="1">
    <citation type="submission" date="2013-04" db="EMBL/GenBank/DDBJ databases">
        <authorList>
            <person name="Weinstock G."/>
            <person name="Sodergren E."/>
            <person name="Lobos E.A."/>
            <person name="Fulton L."/>
            <person name="Fulton R."/>
            <person name="Courtney L."/>
            <person name="Fronick C."/>
            <person name="O'Laughlin M."/>
            <person name="Godfrey J."/>
            <person name="Wilson R.M."/>
            <person name="Miner T."/>
            <person name="Farmer C."/>
            <person name="Delehaunty K."/>
            <person name="Cordes M."/>
            <person name="Minx P."/>
            <person name="Tomlinson C."/>
            <person name="Chen J."/>
            <person name="Wollam A."/>
            <person name="Pepin K.H."/>
            <person name="Palsikar V.B."/>
            <person name="Zhang X."/>
            <person name="Suruliraj S."/>
            <person name="Perna N.T."/>
            <person name="Plunkett G."/>
            <person name="Warren W."/>
            <person name="Mitreva M."/>
            <person name="Mardis E.R."/>
            <person name="Wilson R.K."/>
        </authorList>
    </citation>
    <scope>NUCLEOTIDE SEQUENCE [LARGE SCALE GENOMIC DNA]</scope>
    <source>
        <strain evidence="1 2">DSM 4568</strain>
    </source>
</reference>
<dbReference type="EMBL" id="ATDT01000006">
    <property type="protein sequence ID" value="EPF18670.1"/>
    <property type="molecule type" value="Genomic_DNA"/>
</dbReference>
<evidence type="ECO:0000313" key="1">
    <source>
        <dbReference type="EMBL" id="EPF18670.1"/>
    </source>
</evidence>
<protein>
    <submittedName>
        <fullName evidence="1">Uncharacterized protein</fullName>
    </submittedName>
</protein>
<sequence>MVAGSRLAESKDDMQMALAAVHISGRKIKVFTYKMIQLAMWGKQQRQSIQQARLTPGILANQHVVLLKH</sequence>
<dbReference type="Proteomes" id="UP000014585">
    <property type="component" value="Unassembled WGS sequence"/>
</dbReference>
<proteinExistence type="predicted"/>
<name>S3J0J0_9ENTR</name>
<organism evidence="1 2">
    <name type="scientific">Cedecea davisae DSM 4568</name>
    <dbReference type="NCBI Taxonomy" id="566551"/>
    <lineage>
        <taxon>Bacteria</taxon>
        <taxon>Pseudomonadati</taxon>
        <taxon>Pseudomonadota</taxon>
        <taxon>Gammaproteobacteria</taxon>
        <taxon>Enterobacterales</taxon>
        <taxon>Enterobacteriaceae</taxon>
        <taxon>Cedecea</taxon>
    </lineage>
</organism>
<accession>S3J0J0</accession>
<dbReference type="STRING" id="566551.HMPREF0201_01275"/>